<dbReference type="PROSITE" id="PS50850">
    <property type="entry name" value="MFS"/>
    <property type="match status" value="1"/>
</dbReference>
<keyword evidence="5" id="KW-0472">Membrane</keyword>
<organism evidence="7 8">
    <name type="scientific">Pyricularia grisea</name>
    <name type="common">Crabgrass-specific blast fungus</name>
    <name type="synonym">Magnaporthe grisea</name>
    <dbReference type="NCBI Taxonomy" id="148305"/>
    <lineage>
        <taxon>Eukaryota</taxon>
        <taxon>Fungi</taxon>
        <taxon>Dikarya</taxon>
        <taxon>Ascomycota</taxon>
        <taxon>Pezizomycotina</taxon>
        <taxon>Sordariomycetes</taxon>
        <taxon>Sordariomycetidae</taxon>
        <taxon>Magnaporthales</taxon>
        <taxon>Pyriculariaceae</taxon>
        <taxon>Pyricularia</taxon>
    </lineage>
</organism>
<dbReference type="SUPFAM" id="SSF103473">
    <property type="entry name" value="MFS general substrate transporter"/>
    <property type="match status" value="1"/>
</dbReference>
<evidence type="ECO:0000256" key="2">
    <source>
        <dbReference type="ARBA" id="ARBA00009173"/>
    </source>
</evidence>
<evidence type="ECO:0000256" key="3">
    <source>
        <dbReference type="RuleBase" id="RU004464"/>
    </source>
</evidence>
<dbReference type="HAMAP" id="MF_01356">
    <property type="entry name" value="NDH1_NuoB"/>
    <property type="match status" value="1"/>
</dbReference>
<dbReference type="PANTHER" id="PTHR11995:SF14">
    <property type="entry name" value="NADH DEHYDROGENASE [UBIQUINONE] IRON-SULFUR PROTEIN 7, MITOCHONDRIAL"/>
    <property type="match status" value="1"/>
</dbReference>
<feature type="transmembrane region" description="Helical" evidence="5">
    <location>
        <begin position="307"/>
        <end position="324"/>
    </location>
</feature>
<dbReference type="NCBIfam" id="TIGR01957">
    <property type="entry name" value="nuoB_fam"/>
    <property type="match status" value="1"/>
</dbReference>
<dbReference type="SUPFAM" id="SSF56770">
    <property type="entry name" value="HydA/Nqo6-like"/>
    <property type="match status" value="1"/>
</dbReference>
<evidence type="ECO:0000313" key="7">
    <source>
        <dbReference type="EMBL" id="KAI6299992.1"/>
    </source>
</evidence>
<dbReference type="PANTHER" id="PTHR11995">
    <property type="entry name" value="NADH DEHYDROGENASE"/>
    <property type="match status" value="1"/>
</dbReference>
<feature type="compositionally biased region" description="Polar residues" evidence="4">
    <location>
        <begin position="1"/>
        <end position="13"/>
    </location>
</feature>
<feature type="transmembrane region" description="Helical" evidence="5">
    <location>
        <begin position="647"/>
        <end position="672"/>
    </location>
</feature>
<dbReference type="NCBIfam" id="NF005012">
    <property type="entry name" value="PRK06411.1"/>
    <property type="match status" value="1"/>
</dbReference>
<feature type="region of interest" description="Disordered" evidence="4">
    <location>
        <begin position="786"/>
        <end position="859"/>
    </location>
</feature>
<dbReference type="Gene3D" id="1.20.1250.20">
    <property type="entry name" value="MFS general substrate transporter like domains"/>
    <property type="match status" value="1"/>
</dbReference>
<feature type="transmembrane region" description="Helical" evidence="5">
    <location>
        <begin position="555"/>
        <end position="576"/>
    </location>
</feature>
<feature type="compositionally biased region" description="Polar residues" evidence="4">
    <location>
        <begin position="21"/>
        <end position="44"/>
    </location>
</feature>
<feature type="transmembrane region" description="Helical" evidence="5">
    <location>
        <begin position="513"/>
        <end position="534"/>
    </location>
</feature>
<feature type="domain" description="Major facilitator superfamily (MFS) profile" evidence="6">
    <location>
        <begin position="206"/>
        <end position="677"/>
    </location>
</feature>
<feature type="compositionally biased region" description="Low complexity" evidence="4">
    <location>
        <begin position="896"/>
        <end position="909"/>
    </location>
</feature>
<evidence type="ECO:0000256" key="4">
    <source>
        <dbReference type="SAM" id="MobiDB-lite"/>
    </source>
</evidence>
<feature type="region of interest" description="Disordered" evidence="4">
    <location>
        <begin position="896"/>
        <end position="925"/>
    </location>
</feature>
<feature type="region of interest" description="Disordered" evidence="4">
    <location>
        <begin position="1"/>
        <end position="65"/>
    </location>
</feature>
<proteinExistence type="inferred from homology"/>
<accession>A0ABQ8NP35</accession>
<evidence type="ECO:0000259" key="6">
    <source>
        <dbReference type="PROSITE" id="PS50850"/>
    </source>
</evidence>
<dbReference type="InterPro" id="IPR006138">
    <property type="entry name" value="NADH_UQ_OxRdtase_20Kd_su"/>
</dbReference>
<dbReference type="PROSITE" id="PS01150">
    <property type="entry name" value="COMPLEX1_20K"/>
    <property type="match status" value="1"/>
</dbReference>
<name>A0ABQ8NP35_PYRGI</name>
<feature type="transmembrane region" description="Helical" evidence="5">
    <location>
        <begin position="204"/>
        <end position="232"/>
    </location>
</feature>
<keyword evidence="3" id="KW-0408">Iron</keyword>
<dbReference type="InterPro" id="IPR006137">
    <property type="entry name" value="NADH_UbQ_OxRdtase-like_20kDa"/>
</dbReference>
<dbReference type="EMBL" id="JABSND010000059">
    <property type="protein sequence ID" value="KAI6299992.1"/>
    <property type="molecule type" value="Genomic_DNA"/>
</dbReference>
<protein>
    <recommendedName>
        <fullName evidence="6">Major facilitator superfamily (MFS) profile domain-containing protein</fullName>
    </recommendedName>
</protein>
<keyword evidence="5" id="KW-1133">Transmembrane helix</keyword>
<feature type="transmembrane region" description="Helical" evidence="5">
    <location>
        <begin position="582"/>
        <end position="601"/>
    </location>
</feature>
<dbReference type="Proteomes" id="UP001059893">
    <property type="component" value="Unassembled WGS sequence"/>
</dbReference>
<feature type="region of interest" description="Disordered" evidence="4">
    <location>
        <begin position="112"/>
        <end position="170"/>
    </location>
</feature>
<evidence type="ECO:0000256" key="1">
    <source>
        <dbReference type="ARBA" id="ARBA00004141"/>
    </source>
</evidence>
<reference evidence="7" key="1">
    <citation type="submission" date="2021-01" db="EMBL/GenBank/DDBJ databases">
        <title>Deciphering the adaptive evolutionary patterns associated with biogeogrpahic diversity in the finger millet blast pathogen Magnaporthe oryzae in Eastern Africa.</title>
        <authorList>
            <person name="Onyema G."/>
            <person name="Shittu T.A."/>
            <person name="Dodsworth S."/>
            <person name="Devilliers S."/>
            <person name="Muthumeenakshi S."/>
            <person name="Sreenivasaprasad S."/>
        </authorList>
    </citation>
    <scope>NUCLEOTIDE SEQUENCE</scope>
    <source>
        <strain evidence="7">D15/s37</strain>
    </source>
</reference>
<sequence length="1085" mass="118994">MYSRNIISSSVPTWVQRERGSPNSSSREMVNSTRAQRGSLSNGSSEKELGIAAWTQRNSPSSSTRELGWRMEGFAAQLETAFDTHAEEHIGQLYRPSSLEEKGPILSHFKRESDLTTNTTPPPPPPPPPRPPRSNDDVFDFGQGCRADDEEQDNHHNSNNNNNANNSNFDTDEFQIYRDGSLILVPAPTNDPRDPINLPMVRKVVAIFFLSFFGALAASAEIILGAVLPVFALEYSGLFPDPGRSLRDLINAGGFPQGENPLKLLDHLGSGPSVFAIYMLASAPLLIIGLSNLFLVPMAISCGRRPVLLATSLIAIAGAVWAGASKSFESHLAARCVQAIGAGTVESLIPFIIQDMVHVHQRNTWISAAFAAQGVIIIGIGFSTPTIITELSWHYVYFITAAAAGLFLIGIFFSLPETRWERTRAEMAGIPRDDSHIKYKPRSYKDDINPFPVDINWKAGVTAFLDTMRTFFYPQVFFVTMLNSVVISVTFAAGLTATPVLISKPYSWPFERIGFSLTAVLIGAIVVALVQGPLGDNLANFMAKRTGRRTPENQLINLVLPITLALIGSLLFGLAGQHPETYGWPVFLASFAFIAYGFLGTSSTSSVYVLECYPHLAGPALVSIASFRFIFAFLLTFDASNWVINLGYFNAFMIYVALISFFVLFLPIVFIYGASWRKRWGQSYTYTNCHGDQEDGTFNGLWQITSPAFRFQPVSVVKFEPTRLAVSSDSGVVGDIALRLVPCCLSGAISSGSDDVGGKDGEKDGKEFHASTNHSFVISVEAKRLSDIPTSSPSSDKHCNPKEKKCREGRDIETNQHPTRRPTAETNCIEPSPQPASVHSDQSPLYGLENAPSNSIRTNPIEMASSLRTTASMAMRSVKPTASLIPYRSVAALSSSSRSPAAVPAAQSSTGLARPERKEVPLPSQEGTKGVVQYALTTLDITANWVRQSSLWPMTFGLACCAVEMMHLSTPRYDQDRLGIIFRASPRQSDVMIVAGTLTNKMAPALRQVYDQMPEPRWVISMGSCANGGGYYHYSYSVVRGCDRIVPVDVYVPGCPPTSEALMYGIFQLQRKMRNTKITRMWYRK</sequence>
<dbReference type="InterPro" id="IPR020846">
    <property type="entry name" value="MFS_dom"/>
</dbReference>
<dbReference type="Pfam" id="PF07690">
    <property type="entry name" value="MFS_1"/>
    <property type="match status" value="1"/>
</dbReference>
<comment type="subcellular location">
    <subcellularLocation>
        <location evidence="1">Membrane</location>
        <topology evidence="1">Multi-pass membrane protein</topology>
    </subcellularLocation>
</comment>
<feature type="compositionally biased region" description="Polar residues" evidence="4">
    <location>
        <begin position="55"/>
        <end position="65"/>
    </location>
</feature>
<dbReference type="Gene3D" id="3.40.50.12280">
    <property type="match status" value="1"/>
</dbReference>
<keyword evidence="3" id="KW-0411">Iron-sulfur</keyword>
<evidence type="ECO:0000313" key="8">
    <source>
        <dbReference type="Proteomes" id="UP001059893"/>
    </source>
</evidence>
<keyword evidence="8" id="KW-1185">Reference proteome</keyword>
<evidence type="ECO:0000256" key="5">
    <source>
        <dbReference type="SAM" id="Phobius"/>
    </source>
</evidence>
<keyword evidence="5" id="KW-0812">Transmembrane</keyword>
<feature type="transmembrane region" description="Helical" evidence="5">
    <location>
        <begin position="365"/>
        <end position="388"/>
    </location>
</feature>
<keyword evidence="3" id="KW-0520">NAD</keyword>
<keyword evidence="3" id="KW-0479">Metal-binding</keyword>
<dbReference type="Pfam" id="PF01058">
    <property type="entry name" value="Oxidored_q6"/>
    <property type="match status" value="1"/>
</dbReference>
<feature type="transmembrane region" description="Helical" evidence="5">
    <location>
        <begin position="330"/>
        <end position="353"/>
    </location>
</feature>
<dbReference type="InterPro" id="IPR036259">
    <property type="entry name" value="MFS_trans_sf"/>
</dbReference>
<gene>
    <name evidence="7" type="ORF">MCOR33_004199</name>
</gene>
<comment type="similarity">
    <text evidence="2 3">Belongs to the complex I 20 kDa subunit family.</text>
</comment>
<feature type="transmembrane region" description="Helical" evidence="5">
    <location>
        <begin position="394"/>
        <end position="415"/>
    </location>
</feature>
<feature type="transmembrane region" description="Helical" evidence="5">
    <location>
        <begin position="275"/>
        <end position="295"/>
    </location>
</feature>
<keyword evidence="3" id="KW-0004">4Fe-4S</keyword>
<feature type="compositionally biased region" description="Pro residues" evidence="4">
    <location>
        <begin position="120"/>
        <end position="132"/>
    </location>
</feature>
<feature type="compositionally biased region" description="Basic and acidic residues" evidence="4">
    <location>
        <begin position="795"/>
        <end position="814"/>
    </location>
</feature>
<comment type="caution">
    <text evidence="7">The sequence shown here is derived from an EMBL/GenBank/DDBJ whole genome shotgun (WGS) entry which is preliminary data.</text>
</comment>
<feature type="compositionally biased region" description="Low complexity" evidence="4">
    <location>
        <begin position="157"/>
        <end position="168"/>
    </location>
</feature>
<feature type="transmembrane region" description="Helical" evidence="5">
    <location>
        <begin position="476"/>
        <end position="501"/>
    </location>
</feature>
<feature type="transmembrane region" description="Helical" evidence="5">
    <location>
        <begin position="613"/>
        <end position="635"/>
    </location>
</feature>
<dbReference type="InterPro" id="IPR011701">
    <property type="entry name" value="MFS"/>
</dbReference>